<comment type="caution">
    <text evidence="2">The sequence shown here is derived from an EMBL/GenBank/DDBJ whole genome shotgun (WGS) entry which is preliminary data.</text>
</comment>
<feature type="compositionally biased region" description="Polar residues" evidence="1">
    <location>
        <begin position="168"/>
        <end position="177"/>
    </location>
</feature>
<feature type="compositionally biased region" description="Acidic residues" evidence="1">
    <location>
        <begin position="80"/>
        <end position="94"/>
    </location>
</feature>
<proteinExistence type="predicted"/>
<dbReference type="AlphaFoldDB" id="A0AB34FCJ0"/>
<evidence type="ECO:0000256" key="1">
    <source>
        <dbReference type="SAM" id="MobiDB-lite"/>
    </source>
</evidence>
<reference evidence="2" key="1">
    <citation type="submission" date="2023-01" db="EMBL/GenBank/DDBJ databases">
        <title>The growth and conidiation of Purpureocillium lavendulum are regulated by nitrogen source and histone H3K14 acetylation.</title>
        <authorList>
            <person name="Tang P."/>
            <person name="Han J."/>
            <person name="Zhang C."/>
            <person name="Tang P."/>
            <person name="Qi F."/>
            <person name="Zhang K."/>
            <person name="Liang L."/>
        </authorList>
    </citation>
    <scope>NUCLEOTIDE SEQUENCE</scope>
    <source>
        <strain evidence="2">YMF1.00683</strain>
    </source>
</reference>
<sequence>MAAPRDPYCKLATGRVTDKINDEGGSGVVKAGKGRGNSCVRKAEKSGPWAFVTVAPTRHDLADIDLVEVHVHDDVVSIEANDDQGENDDQEDNDGVGNIDDEHTADADANDHHGESDDANGNGSDAHATENRGVGRNIYSLDPESPLGPLGRPQASEPGSDVPALEPTGNSSPQRSMSPEVDAALQAPRTPLPAVDDFSYEWLPLPTDPFEENANGDLDEFLHSLMSKDQEAPEH</sequence>
<name>A0AB34FCJ0_9HYPO</name>
<keyword evidence="3" id="KW-1185">Reference proteome</keyword>
<feature type="compositionally biased region" description="Basic and acidic residues" evidence="1">
    <location>
        <begin position="100"/>
        <end position="116"/>
    </location>
</feature>
<feature type="region of interest" description="Disordered" evidence="1">
    <location>
        <begin position="20"/>
        <end position="41"/>
    </location>
</feature>
<organism evidence="2 3">
    <name type="scientific">Purpureocillium lavendulum</name>
    <dbReference type="NCBI Taxonomy" id="1247861"/>
    <lineage>
        <taxon>Eukaryota</taxon>
        <taxon>Fungi</taxon>
        <taxon>Dikarya</taxon>
        <taxon>Ascomycota</taxon>
        <taxon>Pezizomycotina</taxon>
        <taxon>Sordariomycetes</taxon>
        <taxon>Hypocreomycetidae</taxon>
        <taxon>Hypocreales</taxon>
        <taxon>Ophiocordycipitaceae</taxon>
        <taxon>Purpureocillium</taxon>
    </lineage>
</organism>
<feature type="region of interest" description="Disordered" evidence="1">
    <location>
        <begin position="210"/>
        <end position="235"/>
    </location>
</feature>
<accession>A0AB34FCJ0</accession>
<evidence type="ECO:0000313" key="2">
    <source>
        <dbReference type="EMBL" id="KAJ6436743.1"/>
    </source>
</evidence>
<feature type="region of interest" description="Disordered" evidence="1">
    <location>
        <begin position="75"/>
        <end position="193"/>
    </location>
</feature>
<dbReference type="Proteomes" id="UP001163105">
    <property type="component" value="Unassembled WGS sequence"/>
</dbReference>
<dbReference type="EMBL" id="JAQHRD010000017">
    <property type="protein sequence ID" value="KAJ6436743.1"/>
    <property type="molecule type" value="Genomic_DNA"/>
</dbReference>
<protein>
    <submittedName>
        <fullName evidence="2">High-osmolarity-induced transcription protein 1</fullName>
    </submittedName>
</protein>
<evidence type="ECO:0000313" key="3">
    <source>
        <dbReference type="Proteomes" id="UP001163105"/>
    </source>
</evidence>
<gene>
    <name evidence="2" type="ORF">O9K51_10707</name>
</gene>
<feature type="compositionally biased region" description="Basic and acidic residues" evidence="1">
    <location>
        <begin position="220"/>
        <end position="235"/>
    </location>
</feature>